<dbReference type="PANTHER" id="PTHR39452">
    <property type="entry name" value="CHEY-P PHOSPHATASE CHEX"/>
    <property type="match status" value="1"/>
</dbReference>
<reference evidence="4 5" key="1">
    <citation type="submission" date="2020-07" db="EMBL/GenBank/DDBJ databases">
        <authorList>
            <person name="Feng X."/>
        </authorList>
    </citation>
    <scope>NUCLEOTIDE SEQUENCE [LARGE SCALE GENOMIC DNA]</scope>
    <source>
        <strain evidence="4 5">JCM23202</strain>
    </source>
</reference>
<dbReference type="EMBL" id="JACHVC010000006">
    <property type="protein sequence ID" value="MBC2605283.1"/>
    <property type="molecule type" value="Genomic_DNA"/>
</dbReference>
<evidence type="ECO:0000313" key="4">
    <source>
        <dbReference type="EMBL" id="MBC2605283.1"/>
    </source>
</evidence>
<feature type="domain" description="Chemotaxis phosphatase CheX-like" evidence="3">
    <location>
        <begin position="59"/>
        <end position="144"/>
    </location>
</feature>
<keyword evidence="1" id="KW-0145">Chemotaxis</keyword>
<dbReference type="InterPro" id="IPR028051">
    <property type="entry name" value="CheX-like_dom"/>
</dbReference>
<gene>
    <name evidence="4" type="ORF">H5P27_04420</name>
</gene>
<dbReference type="Pfam" id="PF13690">
    <property type="entry name" value="CheX"/>
    <property type="match status" value="1"/>
</dbReference>
<accession>A0A7X1E7M0</accession>
<dbReference type="Proteomes" id="UP000526501">
    <property type="component" value="Unassembled WGS sequence"/>
</dbReference>
<keyword evidence="2" id="KW-0472">Membrane</keyword>
<dbReference type="RefSeq" id="WP_185659167.1">
    <property type="nucleotide sequence ID" value="NZ_CAWPOO010000006.1"/>
</dbReference>
<keyword evidence="2" id="KW-0812">Transmembrane</keyword>
<proteinExistence type="predicted"/>
<dbReference type="GO" id="GO:0006935">
    <property type="term" value="P:chemotaxis"/>
    <property type="evidence" value="ECO:0007669"/>
    <property type="project" value="UniProtKB-KW"/>
</dbReference>
<evidence type="ECO:0000256" key="1">
    <source>
        <dbReference type="ARBA" id="ARBA00022500"/>
    </source>
</evidence>
<evidence type="ECO:0000256" key="2">
    <source>
        <dbReference type="SAM" id="Phobius"/>
    </source>
</evidence>
<dbReference type="CDD" id="cd17906">
    <property type="entry name" value="CheX"/>
    <property type="match status" value="1"/>
</dbReference>
<dbReference type="PANTHER" id="PTHR39452:SF1">
    <property type="entry name" value="CHEY-P PHOSPHATASE CHEX"/>
    <property type="match status" value="1"/>
</dbReference>
<organism evidence="4 5">
    <name type="scientific">Pelagicoccus albus</name>
    <dbReference type="NCBI Taxonomy" id="415222"/>
    <lineage>
        <taxon>Bacteria</taxon>
        <taxon>Pseudomonadati</taxon>
        <taxon>Verrucomicrobiota</taxon>
        <taxon>Opitutia</taxon>
        <taxon>Puniceicoccales</taxon>
        <taxon>Pelagicoccaceae</taxon>
        <taxon>Pelagicoccus</taxon>
    </lineage>
</organism>
<dbReference type="InterPro" id="IPR038756">
    <property type="entry name" value="CheX-like"/>
</dbReference>
<evidence type="ECO:0000313" key="5">
    <source>
        <dbReference type="Proteomes" id="UP000526501"/>
    </source>
</evidence>
<protein>
    <submittedName>
        <fullName evidence="4">Chemotaxis protein CheX</fullName>
    </submittedName>
</protein>
<keyword evidence="5" id="KW-1185">Reference proteome</keyword>
<dbReference type="SUPFAM" id="SSF103039">
    <property type="entry name" value="CheC-like"/>
    <property type="match status" value="1"/>
</dbReference>
<sequence length="173" mass="18543">MSLPDISDDQLTTLTSNAISSVFETMLGSEVAFQKSCDYSGMKAPFPDLGGEEKKMIFVGSVGFVGNVNGLVYLYMKSCFAERAAGKITGLEGDELDFEIVSDVCGELTNVFAGGFKNALADMGYNSVLTIPTVLSGDELYISTLGVVKHLRHNYLSNGEEIVADLVLAETKD</sequence>
<name>A0A7X1E7M0_9BACT</name>
<feature type="transmembrane region" description="Helical" evidence="2">
    <location>
        <begin position="56"/>
        <end position="76"/>
    </location>
</feature>
<comment type="caution">
    <text evidence="4">The sequence shown here is derived from an EMBL/GenBank/DDBJ whole genome shotgun (WGS) entry which is preliminary data.</text>
</comment>
<dbReference type="AlphaFoldDB" id="A0A7X1E7M0"/>
<keyword evidence="2" id="KW-1133">Transmembrane helix</keyword>
<dbReference type="InterPro" id="IPR028976">
    <property type="entry name" value="CheC-like_sf"/>
</dbReference>
<dbReference type="Gene3D" id="3.40.1550.10">
    <property type="entry name" value="CheC-like"/>
    <property type="match status" value="1"/>
</dbReference>
<evidence type="ECO:0000259" key="3">
    <source>
        <dbReference type="Pfam" id="PF13690"/>
    </source>
</evidence>